<evidence type="ECO:0000259" key="2">
    <source>
        <dbReference type="Pfam" id="PF17919"/>
    </source>
</evidence>
<dbReference type="InterPro" id="IPR043502">
    <property type="entry name" value="DNA/RNA_pol_sf"/>
</dbReference>
<dbReference type="EMBL" id="QJKJ01001785">
    <property type="protein sequence ID" value="RDY05914.1"/>
    <property type="molecule type" value="Genomic_DNA"/>
</dbReference>
<evidence type="ECO:0000313" key="4">
    <source>
        <dbReference type="Proteomes" id="UP000257109"/>
    </source>
</evidence>
<proteinExistence type="predicted"/>
<dbReference type="Gene3D" id="3.30.70.270">
    <property type="match status" value="1"/>
</dbReference>
<dbReference type="PANTHER" id="PTHR37984">
    <property type="entry name" value="PROTEIN CBG26694"/>
    <property type="match status" value="1"/>
</dbReference>
<dbReference type="SUPFAM" id="SSF56672">
    <property type="entry name" value="DNA/RNA polymerases"/>
    <property type="match status" value="1"/>
</dbReference>
<dbReference type="Pfam" id="PF17919">
    <property type="entry name" value="RT_RNaseH_2"/>
    <property type="match status" value="1"/>
</dbReference>
<dbReference type="PANTHER" id="PTHR37984:SF5">
    <property type="entry name" value="PROTEIN NYNRIN-LIKE"/>
    <property type="match status" value="1"/>
</dbReference>
<feature type="non-terminal residue" evidence="3">
    <location>
        <position position="1"/>
    </location>
</feature>
<dbReference type="InterPro" id="IPR043128">
    <property type="entry name" value="Rev_trsase/Diguanyl_cyclase"/>
</dbReference>
<dbReference type="Proteomes" id="UP000257109">
    <property type="component" value="Unassembled WGS sequence"/>
</dbReference>
<evidence type="ECO:0000313" key="3">
    <source>
        <dbReference type="EMBL" id="RDY05914.1"/>
    </source>
</evidence>
<dbReference type="OrthoDB" id="7615066at2759"/>
<name>A0A371HT91_MUCPR</name>
<dbReference type="Gene3D" id="3.10.10.10">
    <property type="entry name" value="HIV Type 1 Reverse Transcriptase, subunit A, domain 1"/>
    <property type="match status" value="1"/>
</dbReference>
<dbReference type="AlphaFoldDB" id="A0A371HT91"/>
<dbReference type="InterPro" id="IPR041577">
    <property type="entry name" value="RT_RNaseH_2"/>
</dbReference>
<reference evidence="3" key="1">
    <citation type="submission" date="2018-05" db="EMBL/GenBank/DDBJ databases">
        <title>Draft genome of Mucuna pruriens seed.</title>
        <authorList>
            <person name="Nnadi N.E."/>
            <person name="Vos R."/>
            <person name="Hasami M.H."/>
            <person name="Devisetty U.K."/>
            <person name="Aguiy J.C."/>
        </authorList>
    </citation>
    <scope>NUCLEOTIDE SEQUENCE [LARGE SCALE GENOMIC DNA]</scope>
    <source>
        <strain evidence="3">JCA_2017</strain>
    </source>
</reference>
<feature type="domain" description="Reverse transcriptase/retrotransposon-derived protein RNase H-like" evidence="2">
    <location>
        <begin position="209"/>
        <end position="287"/>
    </location>
</feature>
<keyword evidence="4" id="KW-1185">Reference proteome</keyword>
<organism evidence="3 4">
    <name type="scientific">Mucuna pruriens</name>
    <name type="common">Velvet bean</name>
    <name type="synonym">Dolichos pruriens</name>
    <dbReference type="NCBI Taxonomy" id="157652"/>
    <lineage>
        <taxon>Eukaryota</taxon>
        <taxon>Viridiplantae</taxon>
        <taxon>Streptophyta</taxon>
        <taxon>Embryophyta</taxon>
        <taxon>Tracheophyta</taxon>
        <taxon>Spermatophyta</taxon>
        <taxon>Magnoliopsida</taxon>
        <taxon>eudicotyledons</taxon>
        <taxon>Gunneridae</taxon>
        <taxon>Pentapetalae</taxon>
        <taxon>rosids</taxon>
        <taxon>fabids</taxon>
        <taxon>Fabales</taxon>
        <taxon>Fabaceae</taxon>
        <taxon>Papilionoideae</taxon>
        <taxon>50 kb inversion clade</taxon>
        <taxon>NPAAA clade</taxon>
        <taxon>indigoferoid/millettioid clade</taxon>
        <taxon>Phaseoleae</taxon>
        <taxon>Mucuna</taxon>
    </lineage>
</organism>
<accession>A0A371HT91</accession>
<comment type="caution">
    <text evidence="3">The sequence shown here is derived from an EMBL/GenBank/DDBJ whole genome shotgun (WGS) entry which is preliminary data.</text>
</comment>
<keyword evidence="1" id="KW-0511">Multifunctional enzyme</keyword>
<protein>
    <submittedName>
        <fullName evidence="3">Retrovirus-related Pol polyprotein from transposon 17.6</fullName>
    </submittedName>
</protein>
<gene>
    <name evidence="3" type="primary">pol</name>
    <name evidence="3" type="ORF">CR513_10188</name>
</gene>
<sequence>MKEEVEKEILNCWMLNEWISPIHMILKKSGVTVVKNEKNELIPTRTIIRWHMCVDYRRLNSATRKDYFPFPLLIKCLKVWLSILVFVNWMVHQISIHPLDQQKTTCTSPYDIFDHKRMSFGLYNALAIFYDLLENIVDDFFIYGNKFNDYLLNLTKVFKKLSPLINSKAIRSFLRHVSFYKCFIKDFSKITSLMSNLLVKDVLFNFDSMLKEVLISAPILQLPDWNSPFEVVCNASDFVVGVVLGQRRDNKVYSIYYASKTVDEAQANYATIEKELLEMVYAFEKFSDGSFPNEQLLVVSIKKDLWYVDIVNYLASRVLPPNLSY</sequence>
<dbReference type="InterPro" id="IPR050951">
    <property type="entry name" value="Retrovirus_Pol_polyprotein"/>
</dbReference>
<dbReference type="GO" id="GO:0003824">
    <property type="term" value="F:catalytic activity"/>
    <property type="evidence" value="ECO:0007669"/>
    <property type="project" value="UniProtKB-KW"/>
</dbReference>
<evidence type="ECO:0000256" key="1">
    <source>
        <dbReference type="ARBA" id="ARBA00023268"/>
    </source>
</evidence>